<gene>
    <name evidence="3" type="ORF">DW322_10720</name>
</gene>
<dbReference type="RefSeq" id="WP_010839167.1">
    <property type="nucleotide sequence ID" value="NZ_QRCM01000001.1"/>
</dbReference>
<evidence type="ECO:0000313" key="3">
    <source>
        <dbReference type="EMBL" id="TXG92598.1"/>
    </source>
</evidence>
<feature type="compositionally biased region" description="Basic and acidic residues" evidence="1">
    <location>
        <begin position="12"/>
        <end position="24"/>
    </location>
</feature>
<sequence>MRGGAGTGLHEGPYERDPYARGSRDPAPYGDGTRQPLRARWDPTAPDTQRASRRPTRNVRKQTRLGRFVSTYGWRAYAIPVLAVVTMLVVADAVRGQPDVVAGPDAGITQEAEPALDPGTPPAADGDFAASLPSGVLPDGGPFTERGAGTWRVVPGTTERIGQGTEREFTYTVEIEDGVDTSGFGGDDSVARMVDQTLANPKSWIGDERFAFSRVDTGEPDFRVSLTSHLTVRDTCGYAIPLETSCYDPDISRVVLNEARWVRGAVAFQGDIGSYRQYLVNHEIGHAIGYAAHQPCETQDGLAPIMMQQSFGTANDAIADLDPGGVVPRDGLVCRFNPWPYPRA</sequence>
<dbReference type="SUPFAM" id="SSF55486">
    <property type="entry name" value="Metalloproteases ('zincins'), catalytic domain"/>
    <property type="match status" value="1"/>
</dbReference>
<evidence type="ECO:0000256" key="1">
    <source>
        <dbReference type="SAM" id="MobiDB-lite"/>
    </source>
</evidence>
<evidence type="ECO:0000259" key="2">
    <source>
        <dbReference type="Pfam" id="PF11350"/>
    </source>
</evidence>
<name>A0A6P2CNH4_9NOCA</name>
<dbReference type="Pfam" id="PF11350">
    <property type="entry name" value="DUF3152"/>
    <property type="match status" value="1"/>
</dbReference>
<organism evidence="3 4">
    <name type="scientific">Rhodococcus rhodnii</name>
    <dbReference type="NCBI Taxonomy" id="38312"/>
    <lineage>
        <taxon>Bacteria</taxon>
        <taxon>Bacillati</taxon>
        <taxon>Actinomycetota</taxon>
        <taxon>Actinomycetes</taxon>
        <taxon>Mycobacteriales</taxon>
        <taxon>Nocardiaceae</taxon>
        <taxon>Rhodococcus</taxon>
    </lineage>
</organism>
<accession>A0A6P2CNH4</accession>
<feature type="region of interest" description="Disordered" evidence="1">
    <location>
        <begin position="1"/>
        <end position="59"/>
    </location>
</feature>
<feature type="domain" description="DUF3152" evidence="2">
    <location>
        <begin position="137"/>
        <end position="342"/>
    </location>
</feature>
<dbReference type="Proteomes" id="UP000471120">
    <property type="component" value="Unassembled WGS sequence"/>
</dbReference>
<protein>
    <submittedName>
        <fullName evidence="3">DUF3152 domain-containing protein</fullName>
    </submittedName>
</protein>
<proteinExistence type="predicted"/>
<dbReference type="InterPro" id="IPR022603">
    <property type="entry name" value="DUF3152"/>
</dbReference>
<comment type="caution">
    <text evidence="3">The sequence shown here is derived from an EMBL/GenBank/DDBJ whole genome shotgun (WGS) entry which is preliminary data.</text>
</comment>
<reference evidence="3 4" key="1">
    <citation type="submission" date="2018-07" db="EMBL/GenBank/DDBJ databases">
        <title>Genome sequence of Rhodococcus rhodnii ATCC 35071 from Rhodnius prolixus.</title>
        <authorList>
            <person name="Patel V."/>
            <person name="Vogel K.J."/>
        </authorList>
    </citation>
    <scope>NUCLEOTIDE SEQUENCE [LARGE SCALE GENOMIC DNA]</scope>
    <source>
        <strain evidence="3 4">ATCC 35071</strain>
    </source>
</reference>
<dbReference type="EMBL" id="QRCM01000001">
    <property type="protein sequence ID" value="TXG92598.1"/>
    <property type="molecule type" value="Genomic_DNA"/>
</dbReference>
<dbReference type="AlphaFoldDB" id="A0A6P2CNH4"/>
<evidence type="ECO:0000313" key="4">
    <source>
        <dbReference type="Proteomes" id="UP000471120"/>
    </source>
</evidence>